<name>A0ABV5AKS7_9BACL</name>
<evidence type="ECO:0000313" key="2">
    <source>
        <dbReference type="Proteomes" id="UP001579974"/>
    </source>
</evidence>
<organism evidence="1 2">
    <name type="scientific">Alicyclobacillus fastidiosus</name>
    <dbReference type="NCBI Taxonomy" id="392011"/>
    <lineage>
        <taxon>Bacteria</taxon>
        <taxon>Bacillati</taxon>
        <taxon>Bacillota</taxon>
        <taxon>Bacilli</taxon>
        <taxon>Bacillales</taxon>
        <taxon>Alicyclobacillaceae</taxon>
        <taxon>Alicyclobacillus</taxon>
    </lineage>
</organism>
<sequence>MISEIEEERGHYTMTLNVKGVTYDVGTPTIGGGLTRDTLAADVVAREMHIIAKELHCTAVRITGQDIHRLKMAAELAARNGLEIWISPSLHDASEQETFHQMIEVACVCEELRKQEAQVVLVLGCELSVFMSGLIPGENGLERLAVLSDPSRWTEELFAKGSPVERLNSFLAGMAMEARRHFSGPLTYAAGLWEDIDWRIFDFVGIDAYRDAHNLNHFRDMIRQYQVHGKPVFVTEFGCCTYAGAQEQGGMGWLVIDRHSTPWRLNKPLVRDEDAQARYLMELLALFADEEVHGAFVFTFVSPSYPSHVDPHYDLDIASYSLVRSWNTVETARSPLPWEPKKSFHVIAQYYGHH</sequence>
<proteinExistence type="predicted"/>
<dbReference type="EMBL" id="JBDXSU010000029">
    <property type="protein sequence ID" value="MFB5192838.1"/>
    <property type="molecule type" value="Genomic_DNA"/>
</dbReference>
<dbReference type="RefSeq" id="WP_275473295.1">
    <property type="nucleotide sequence ID" value="NZ_CP162940.1"/>
</dbReference>
<evidence type="ECO:0008006" key="3">
    <source>
        <dbReference type="Google" id="ProtNLM"/>
    </source>
</evidence>
<keyword evidence="2" id="KW-1185">Reference proteome</keyword>
<accession>A0ABV5AKS7</accession>
<comment type="caution">
    <text evidence="1">The sequence shown here is derived from an EMBL/GenBank/DDBJ whole genome shotgun (WGS) entry which is preliminary data.</text>
</comment>
<dbReference type="Proteomes" id="UP001579974">
    <property type="component" value="Unassembled WGS sequence"/>
</dbReference>
<dbReference type="Gene3D" id="3.20.20.80">
    <property type="entry name" value="Glycosidases"/>
    <property type="match status" value="1"/>
</dbReference>
<reference evidence="1 2" key="1">
    <citation type="journal article" date="2024" name="Int. J. Mol. Sci.">
        <title>Exploration of Alicyclobacillus spp. Genome in Search of Antibiotic Resistance.</title>
        <authorList>
            <person name="Bucka-Kolendo J."/>
            <person name="Kiousi D.E."/>
            <person name="Dekowska A."/>
            <person name="Mikolajczuk-Szczyrba A."/>
            <person name="Karadedos D.M."/>
            <person name="Michael P."/>
            <person name="Galanis A."/>
            <person name="Sokolowska B."/>
        </authorList>
    </citation>
    <scope>NUCLEOTIDE SEQUENCE [LARGE SCALE GENOMIC DNA]</scope>
    <source>
        <strain evidence="1 2">KKP 3000</strain>
    </source>
</reference>
<gene>
    <name evidence="1" type="ORF">KKP3000_002054</name>
</gene>
<dbReference type="InterPro" id="IPR017853">
    <property type="entry name" value="GH"/>
</dbReference>
<evidence type="ECO:0000313" key="1">
    <source>
        <dbReference type="EMBL" id="MFB5192838.1"/>
    </source>
</evidence>
<protein>
    <recommendedName>
        <fullName evidence="3">Abortive infection protein</fullName>
    </recommendedName>
</protein>
<dbReference type="SUPFAM" id="SSF51445">
    <property type="entry name" value="(Trans)glycosidases"/>
    <property type="match status" value="1"/>
</dbReference>